<dbReference type="EMBL" id="LWAE01000004">
    <property type="protein sequence ID" value="KZL90821.1"/>
    <property type="molecule type" value="Genomic_DNA"/>
</dbReference>
<feature type="domain" description="Tetrapyrrole methylase" evidence="7">
    <location>
        <begin position="4"/>
        <end position="209"/>
    </location>
</feature>
<evidence type="ECO:0000313" key="8">
    <source>
        <dbReference type="EMBL" id="KZL90821.1"/>
    </source>
</evidence>
<evidence type="ECO:0000256" key="6">
    <source>
        <dbReference type="ARBA" id="ARBA00022691"/>
    </source>
</evidence>
<dbReference type="OrthoDB" id="9815856at2"/>
<dbReference type="InterPro" id="IPR050161">
    <property type="entry name" value="Siro_Cobalamin_biosynth"/>
</dbReference>
<name>A0A162S600_9CLOT</name>
<evidence type="ECO:0000256" key="4">
    <source>
        <dbReference type="ARBA" id="ARBA00022603"/>
    </source>
</evidence>
<keyword evidence="5 8" id="KW-0808">Transferase</keyword>
<sequence>MENKLYFIGAGPGDPDLITVKGRRILSEADVIIYAGSLVSNEHFKYCKENVEVYNSASMTLEEVIDVIAKSHKENKKTVRLHTGDPAIYGAIKEQMDELEKLDIPYEVIPGVSSFTAAAAAIQKEFTLPNVSQTIILTRVEGRTPVPEKENLERLASIGASMALFLSVNMIDKVVEKLKKGYGRNVPVAVIQRATWGDQKCVIGTLDDIAEKVKEENITKTAQILVGDFINCEYDKSLLYDGSFTHMFRQGKDENSSN</sequence>
<dbReference type="Gene3D" id="3.40.1010.10">
    <property type="entry name" value="Cobalt-precorrin-4 Transmethylase, Domain 1"/>
    <property type="match status" value="1"/>
</dbReference>
<evidence type="ECO:0000259" key="7">
    <source>
        <dbReference type="Pfam" id="PF00590"/>
    </source>
</evidence>
<comment type="similarity">
    <text evidence="2">Belongs to the precorrin methyltransferase family.</text>
</comment>
<evidence type="ECO:0000256" key="3">
    <source>
        <dbReference type="ARBA" id="ARBA00022573"/>
    </source>
</evidence>
<organism evidence="8 9">
    <name type="scientific">Clostridium magnum DSM 2767</name>
    <dbReference type="NCBI Taxonomy" id="1121326"/>
    <lineage>
        <taxon>Bacteria</taxon>
        <taxon>Bacillati</taxon>
        <taxon>Bacillota</taxon>
        <taxon>Clostridia</taxon>
        <taxon>Eubacteriales</taxon>
        <taxon>Clostridiaceae</taxon>
        <taxon>Clostridium</taxon>
    </lineage>
</organism>
<dbReference type="InterPro" id="IPR014777">
    <property type="entry name" value="4pyrrole_Mease_sub1"/>
</dbReference>
<dbReference type="STRING" id="1121326.CLMAG_37320"/>
<reference evidence="8 9" key="1">
    <citation type="submission" date="2016-04" db="EMBL/GenBank/DDBJ databases">
        <title>Genome sequence of Clostridium magnum DSM 2767.</title>
        <authorList>
            <person name="Poehlein A."/>
            <person name="Uhlig R."/>
            <person name="Fischer R."/>
            <person name="Bahl H."/>
            <person name="Daniel R."/>
        </authorList>
    </citation>
    <scope>NUCLEOTIDE SEQUENCE [LARGE SCALE GENOMIC DNA]</scope>
    <source>
        <strain evidence="8 9">DSM 2767</strain>
    </source>
</reference>
<comment type="caution">
    <text evidence="8">The sequence shown here is derived from an EMBL/GenBank/DDBJ whole genome shotgun (WGS) entry which is preliminary data.</text>
</comment>
<dbReference type="InterPro" id="IPR003043">
    <property type="entry name" value="Uropor_MeTrfase_CS"/>
</dbReference>
<keyword evidence="3" id="KW-0169">Cobalamin biosynthesis</keyword>
<evidence type="ECO:0000313" key="9">
    <source>
        <dbReference type="Proteomes" id="UP000076603"/>
    </source>
</evidence>
<dbReference type="Proteomes" id="UP000076603">
    <property type="component" value="Unassembled WGS sequence"/>
</dbReference>
<dbReference type="CDD" id="cd11641">
    <property type="entry name" value="Precorrin-4_C11-MT"/>
    <property type="match status" value="1"/>
</dbReference>
<keyword evidence="6" id="KW-0949">S-adenosyl-L-methionine</keyword>
<comment type="pathway">
    <text evidence="1">Cofactor biosynthesis; adenosylcobalamin biosynthesis.</text>
</comment>
<dbReference type="PANTHER" id="PTHR45790:SF4">
    <property type="entry name" value="COBALT-PRECORRIN-4 C(11)-METHYLTRANSFERASE"/>
    <property type="match status" value="1"/>
</dbReference>
<dbReference type="SUPFAM" id="SSF53790">
    <property type="entry name" value="Tetrapyrrole methylase"/>
    <property type="match status" value="1"/>
</dbReference>
<evidence type="ECO:0000256" key="1">
    <source>
        <dbReference type="ARBA" id="ARBA00004953"/>
    </source>
</evidence>
<dbReference type="Pfam" id="PF00590">
    <property type="entry name" value="TP_methylase"/>
    <property type="match status" value="1"/>
</dbReference>
<dbReference type="Gene3D" id="3.30.950.10">
    <property type="entry name" value="Methyltransferase, Cobalt-precorrin-4 Transmethylase, Domain 2"/>
    <property type="match status" value="1"/>
</dbReference>
<dbReference type="InterPro" id="IPR000878">
    <property type="entry name" value="4pyrrol_Mease"/>
</dbReference>
<dbReference type="GO" id="GO:0032259">
    <property type="term" value="P:methylation"/>
    <property type="evidence" value="ECO:0007669"/>
    <property type="project" value="UniProtKB-KW"/>
</dbReference>
<dbReference type="EC" id="2.1.1.271" evidence="8"/>
<dbReference type="InterPro" id="IPR035996">
    <property type="entry name" value="4pyrrol_Methylase_sf"/>
</dbReference>
<dbReference type="InterPro" id="IPR006362">
    <property type="entry name" value="Cbl_synth_CobM/CibF"/>
</dbReference>
<dbReference type="GO" id="GO:0009236">
    <property type="term" value="P:cobalamin biosynthetic process"/>
    <property type="evidence" value="ECO:0007669"/>
    <property type="project" value="UniProtKB-UniPathway"/>
</dbReference>
<dbReference type="PROSITE" id="PS00839">
    <property type="entry name" value="SUMT_1"/>
    <property type="match status" value="1"/>
</dbReference>
<dbReference type="InterPro" id="IPR014776">
    <property type="entry name" value="4pyrrole_Mease_sub2"/>
</dbReference>
<keyword evidence="4 8" id="KW-0489">Methyltransferase</keyword>
<evidence type="ECO:0000256" key="5">
    <source>
        <dbReference type="ARBA" id="ARBA00022679"/>
    </source>
</evidence>
<proteinExistence type="inferred from homology"/>
<dbReference type="PATRIC" id="fig|1121326.3.peg.3776"/>
<evidence type="ECO:0000256" key="2">
    <source>
        <dbReference type="ARBA" id="ARBA00005879"/>
    </source>
</evidence>
<keyword evidence="9" id="KW-1185">Reference proteome</keyword>
<dbReference type="RefSeq" id="WP_066625646.1">
    <property type="nucleotide sequence ID" value="NZ_FQXL01000013.1"/>
</dbReference>
<dbReference type="NCBIfam" id="TIGR01465">
    <property type="entry name" value="cobM_cbiF"/>
    <property type="match status" value="1"/>
</dbReference>
<accession>A0A162S600</accession>
<dbReference type="UniPathway" id="UPA00148"/>
<gene>
    <name evidence="8" type="primary">cbiF</name>
    <name evidence="8" type="ORF">CLMAG_37320</name>
</gene>
<dbReference type="PANTHER" id="PTHR45790">
    <property type="entry name" value="SIROHEME SYNTHASE-RELATED"/>
    <property type="match status" value="1"/>
</dbReference>
<protein>
    <submittedName>
        <fullName evidence="8">Cobalt-precorrin-4 C(11)-methyltransferase</fullName>
        <ecNumber evidence="8">2.1.1.271</ecNumber>
    </submittedName>
</protein>
<dbReference type="AlphaFoldDB" id="A0A162S600"/>
<dbReference type="GO" id="GO:0046026">
    <property type="term" value="F:precorrin-4 C11-methyltransferase activity"/>
    <property type="evidence" value="ECO:0007669"/>
    <property type="project" value="InterPro"/>
</dbReference>